<organism evidence="2 3">
    <name type="scientific">Microvirga lotononidis</name>
    <dbReference type="NCBI Taxonomy" id="864069"/>
    <lineage>
        <taxon>Bacteria</taxon>
        <taxon>Pseudomonadati</taxon>
        <taxon>Pseudomonadota</taxon>
        <taxon>Alphaproteobacteria</taxon>
        <taxon>Hyphomicrobiales</taxon>
        <taxon>Methylobacteriaceae</taxon>
        <taxon>Microvirga</taxon>
    </lineage>
</organism>
<dbReference type="PROSITE" id="PS51257">
    <property type="entry name" value="PROKAR_LIPOPROTEIN"/>
    <property type="match status" value="1"/>
</dbReference>
<reference evidence="2 3" key="1">
    <citation type="submission" date="2012-02" db="EMBL/GenBank/DDBJ databases">
        <title>Improved High-Quality Draft sequence of Microvirga sp. WSM3557.</title>
        <authorList>
            <consortium name="US DOE Joint Genome Institute"/>
            <person name="Lucas S."/>
            <person name="Han J."/>
            <person name="Lapidus A."/>
            <person name="Cheng J.-F."/>
            <person name="Goodwin L."/>
            <person name="Pitluck S."/>
            <person name="Peters L."/>
            <person name="Zhang X."/>
            <person name="Detter J.C."/>
            <person name="Han C."/>
            <person name="Tapia R."/>
            <person name="Land M."/>
            <person name="Hauser L."/>
            <person name="Kyrpides N."/>
            <person name="Ivanova N."/>
            <person name="Pagani I."/>
            <person name="Brau L."/>
            <person name="Yates R."/>
            <person name="O'Hara G."/>
            <person name="Rui T."/>
            <person name="Howieson J."/>
            <person name="Reeve W."/>
            <person name="Woyke T."/>
        </authorList>
    </citation>
    <scope>NUCLEOTIDE SEQUENCE [LARGE SCALE GENOMIC DNA]</scope>
    <source>
        <strain evidence="2 3">WSM3557</strain>
    </source>
</reference>
<evidence type="ECO:0000313" key="2">
    <source>
        <dbReference type="EMBL" id="EIM28599.1"/>
    </source>
</evidence>
<gene>
    <name evidence="2" type="ORF">MicloDRAFT_00027370</name>
</gene>
<dbReference type="AlphaFoldDB" id="I4YXA7"/>
<feature type="signal peptide" evidence="1">
    <location>
        <begin position="1"/>
        <end position="17"/>
    </location>
</feature>
<name>I4YXA7_9HYPH</name>
<sequence length="118" mass="12646" precursor="true">MRFLSLASLLCATTLLGACTSTQPSGLTVPVLAELEGHPPGTHFDQGLSSWHTVQTRPKTTVILEPSPTVAGPVTVYDTATSVPSRPVVTGPTSPECPSYMSRLVCEDWLTHKREKQS</sequence>
<proteinExistence type="predicted"/>
<keyword evidence="1" id="KW-0732">Signal</keyword>
<dbReference type="STRING" id="864069.MicloDRAFT_00027370"/>
<keyword evidence="3" id="KW-1185">Reference proteome</keyword>
<dbReference type="PATRIC" id="fig|864069.3.peg.2961"/>
<feature type="chain" id="PRO_5003698184" description="Lipoprotein" evidence="1">
    <location>
        <begin position="18"/>
        <end position="118"/>
    </location>
</feature>
<evidence type="ECO:0008006" key="4">
    <source>
        <dbReference type="Google" id="ProtNLM"/>
    </source>
</evidence>
<accession>I4YXA7</accession>
<evidence type="ECO:0000313" key="3">
    <source>
        <dbReference type="Proteomes" id="UP000003947"/>
    </source>
</evidence>
<protein>
    <recommendedName>
        <fullName evidence="4">Lipoprotein</fullName>
    </recommendedName>
</protein>
<dbReference type="HOGENOM" id="CLU_2070411_0_0_5"/>
<evidence type="ECO:0000256" key="1">
    <source>
        <dbReference type="SAM" id="SignalP"/>
    </source>
</evidence>
<dbReference type="EMBL" id="JH660644">
    <property type="protein sequence ID" value="EIM28599.1"/>
    <property type="molecule type" value="Genomic_DNA"/>
</dbReference>
<dbReference type="Proteomes" id="UP000003947">
    <property type="component" value="Unassembled WGS sequence"/>
</dbReference>